<dbReference type="AlphaFoldDB" id="A0A9Q0KYG2"/>
<dbReference type="EMBL" id="JAMYWD010000002">
    <property type="protein sequence ID" value="KAJ4979022.1"/>
    <property type="molecule type" value="Genomic_DNA"/>
</dbReference>
<protein>
    <submittedName>
        <fullName evidence="1">Uncharacterized protein</fullName>
    </submittedName>
</protein>
<gene>
    <name evidence="1" type="ORF">NE237_009802</name>
</gene>
<dbReference type="Proteomes" id="UP001141806">
    <property type="component" value="Unassembled WGS sequence"/>
</dbReference>
<dbReference type="PANTHER" id="PTHR47512:SF3">
    <property type="entry name" value="CHALCONE-FLAVONONE ISOMERASE FAMILY PROTEIN"/>
    <property type="match status" value="1"/>
</dbReference>
<name>A0A9Q0KYG2_9MAGN</name>
<evidence type="ECO:0000313" key="1">
    <source>
        <dbReference type="EMBL" id="KAJ4979022.1"/>
    </source>
</evidence>
<keyword evidence="2" id="KW-1185">Reference proteome</keyword>
<evidence type="ECO:0000313" key="2">
    <source>
        <dbReference type="Proteomes" id="UP001141806"/>
    </source>
</evidence>
<dbReference type="OrthoDB" id="162989at2759"/>
<reference evidence="1" key="1">
    <citation type="journal article" date="2023" name="Plant J.">
        <title>The genome of the king protea, Protea cynaroides.</title>
        <authorList>
            <person name="Chang J."/>
            <person name="Duong T.A."/>
            <person name="Schoeman C."/>
            <person name="Ma X."/>
            <person name="Roodt D."/>
            <person name="Barker N."/>
            <person name="Li Z."/>
            <person name="Van de Peer Y."/>
            <person name="Mizrachi E."/>
        </authorList>
    </citation>
    <scope>NUCLEOTIDE SEQUENCE</scope>
    <source>
        <tissue evidence="1">Young leaves</tissue>
    </source>
</reference>
<comment type="caution">
    <text evidence="1">The sequence shown here is derived from an EMBL/GenBank/DDBJ whole genome shotgun (WGS) entry which is preliminary data.</text>
</comment>
<sequence length="125" mass="13804">METPASTRSEAVAAMNNVWTSRNNEEYEKKFLSRQRNLKNDRFAIIDITNDSPIVGLAGGSLESERDWSKKTPGSGEALLRVQVKTLLQKVEKEAELSKLSLEFSPFLHLSAGVDSPSGLLAQLL</sequence>
<accession>A0A9Q0KYG2</accession>
<organism evidence="1 2">
    <name type="scientific">Protea cynaroides</name>
    <dbReference type="NCBI Taxonomy" id="273540"/>
    <lineage>
        <taxon>Eukaryota</taxon>
        <taxon>Viridiplantae</taxon>
        <taxon>Streptophyta</taxon>
        <taxon>Embryophyta</taxon>
        <taxon>Tracheophyta</taxon>
        <taxon>Spermatophyta</taxon>
        <taxon>Magnoliopsida</taxon>
        <taxon>Proteales</taxon>
        <taxon>Proteaceae</taxon>
        <taxon>Protea</taxon>
    </lineage>
</organism>
<dbReference type="PANTHER" id="PTHR47512">
    <property type="entry name" value="EXPRESSED PROTEIN"/>
    <property type="match status" value="1"/>
</dbReference>
<proteinExistence type="predicted"/>